<dbReference type="Proteomes" id="UP000295060">
    <property type="component" value="Unassembled WGS sequence"/>
</dbReference>
<evidence type="ECO:0000313" key="3">
    <source>
        <dbReference type="Proteomes" id="UP000295060"/>
    </source>
</evidence>
<comment type="caution">
    <text evidence="2">The sequence shown here is derived from an EMBL/GenBank/DDBJ whole genome shotgun (WGS) entry which is preliminary data.</text>
</comment>
<dbReference type="PANTHER" id="PTHR43135">
    <property type="entry name" value="ALPHA-D-RIBOSE 1-METHYLPHOSPHONATE 5-TRIPHOSPHATE DIPHOSPHATASE"/>
    <property type="match status" value="1"/>
</dbReference>
<dbReference type="Gene3D" id="3.20.20.140">
    <property type="entry name" value="Metal-dependent hydrolases"/>
    <property type="match status" value="1"/>
</dbReference>
<dbReference type="EMBL" id="SODU01000002">
    <property type="protein sequence ID" value="TDW89476.1"/>
    <property type="molecule type" value="Genomic_DNA"/>
</dbReference>
<dbReference type="SUPFAM" id="SSF51556">
    <property type="entry name" value="Metallo-dependent hydrolases"/>
    <property type="match status" value="1"/>
</dbReference>
<dbReference type="Pfam" id="PF01979">
    <property type="entry name" value="Amidohydro_1"/>
    <property type="match status" value="1"/>
</dbReference>
<gene>
    <name evidence="2" type="ORF">EV137_3270</name>
</gene>
<protein>
    <submittedName>
        <fullName evidence="2">Imidazolonepropionase-like amidohydrolase</fullName>
    </submittedName>
</protein>
<dbReference type="InterPro" id="IPR032466">
    <property type="entry name" value="Metal_Hydrolase"/>
</dbReference>
<sequence length="348" mass="36618">MATMTTWVFEGTVLPSGDTARLSFGQDSSSEQLPGQYAVPGLVDSHCHLTLATGPNGPVLRGADLAAERLAELTQAGVSAVRDVGGNREITLELARTADPDRPLVLAAGRFLAPNGRYFPDAYEPVAPADLLTAVEAEIAAGATWLKLVGDFPEVGPDGPIRGSKVSPSYEIEVVEAMVELAHARNVRVAAHVNTDHVSELIRVGIDSVEHGTALTEKDLQALGARGGAWTPTLCASVSPSPDETPERKARREERSAYLASILPLAERYGVRVLTGSDVVGTVAAEIDQLVRHGLTVEQAITAASTGAQDFLGLSGTGNLVTYDADPREHPDVLATPAAVVLNQRRVS</sequence>
<proteinExistence type="predicted"/>
<reference evidence="2 3" key="1">
    <citation type="submission" date="2019-03" db="EMBL/GenBank/DDBJ databases">
        <title>Genomic Encyclopedia of Type Strains, Phase III (KMG-III): the genomes of soil and plant-associated and newly described type strains.</title>
        <authorList>
            <person name="Whitman W."/>
        </authorList>
    </citation>
    <scope>NUCLEOTIDE SEQUENCE [LARGE SCALE GENOMIC DNA]</scope>
    <source>
        <strain evidence="2 3">VKMAc-2574</strain>
    </source>
</reference>
<name>A0ABY2FDN9_9ACTN</name>
<dbReference type="InterPro" id="IPR051781">
    <property type="entry name" value="Metallo-dep_Hydrolase"/>
</dbReference>
<accession>A0ABY2FDN9</accession>
<organism evidence="2 3">
    <name type="scientific">Kribbella pratensis</name>
    <dbReference type="NCBI Taxonomy" id="2512112"/>
    <lineage>
        <taxon>Bacteria</taxon>
        <taxon>Bacillati</taxon>
        <taxon>Actinomycetota</taxon>
        <taxon>Actinomycetes</taxon>
        <taxon>Propionibacteriales</taxon>
        <taxon>Kribbellaceae</taxon>
        <taxon>Kribbella</taxon>
    </lineage>
</organism>
<dbReference type="Gene3D" id="2.30.40.10">
    <property type="entry name" value="Urease, subunit C, domain 1"/>
    <property type="match status" value="1"/>
</dbReference>
<evidence type="ECO:0000259" key="1">
    <source>
        <dbReference type="Pfam" id="PF01979"/>
    </source>
</evidence>
<dbReference type="PANTHER" id="PTHR43135:SF4">
    <property type="entry name" value="AMIDOHYDROLASE-RELATED DOMAIN-CONTAINING PROTEIN"/>
    <property type="match status" value="1"/>
</dbReference>
<dbReference type="InterPro" id="IPR006680">
    <property type="entry name" value="Amidohydro-rel"/>
</dbReference>
<keyword evidence="3" id="KW-1185">Reference proteome</keyword>
<feature type="domain" description="Amidohydrolase-related" evidence="1">
    <location>
        <begin position="38"/>
        <end position="319"/>
    </location>
</feature>
<dbReference type="InterPro" id="IPR011059">
    <property type="entry name" value="Metal-dep_hydrolase_composite"/>
</dbReference>
<evidence type="ECO:0000313" key="2">
    <source>
        <dbReference type="EMBL" id="TDW89476.1"/>
    </source>
</evidence>